<reference evidence="5" key="1">
    <citation type="submission" date="2016-07" db="EMBL/GenBank/DDBJ databases">
        <title>Sequence Frankia sp. strain CcI1.17.</title>
        <authorList>
            <person name="Ghodhbane-Gtari F."/>
            <person name="Swanson E."/>
            <person name="Gueddou A."/>
            <person name="Morris K."/>
            <person name="Hezbri K."/>
            <person name="Ktari A."/>
            <person name="Nouioui I."/>
            <person name="Abebe-Akele F."/>
            <person name="Simpson S."/>
            <person name="Thomas K."/>
            <person name="Gtari M."/>
            <person name="Tisa L.S."/>
            <person name="Hurst S."/>
        </authorList>
    </citation>
    <scope>NUCLEOTIDE SEQUENCE [LARGE SCALE GENOMIC DNA]</scope>
    <source>
        <strain evidence="5">Cc1.17</strain>
    </source>
</reference>
<protein>
    <submittedName>
        <fullName evidence="4">Arsenic-transporting ATPase</fullName>
    </submittedName>
</protein>
<evidence type="ECO:0000313" key="4">
    <source>
        <dbReference type="EMBL" id="OHV35106.1"/>
    </source>
</evidence>
<dbReference type="PANTHER" id="PTHR10803">
    <property type="entry name" value="ARSENICAL PUMP-DRIVING ATPASE ARSENITE-TRANSLOCATING ATPASE"/>
    <property type="match status" value="1"/>
</dbReference>
<dbReference type="SUPFAM" id="SSF52540">
    <property type="entry name" value="P-loop containing nucleoside triphosphate hydrolases"/>
    <property type="match status" value="1"/>
</dbReference>
<evidence type="ECO:0000259" key="3">
    <source>
        <dbReference type="Pfam" id="PF17886"/>
    </source>
</evidence>
<dbReference type="InterPro" id="IPR016300">
    <property type="entry name" value="ATPase_ArsA/GET3"/>
</dbReference>
<keyword evidence="5" id="KW-1185">Reference proteome</keyword>
<dbReference type="GO" id="GO:0005524">
    <property type="term" value="F:ATP binding"/>
    <property type="evidence" value="ECO:0007669"/>
    <property type="project" value="InterPro"/>
</dbReference>
<dbReference type="Pfam" id="PF17886">
    <property type="entry name" value="ArsA_HSP20"/>
    <property type="match status" value="1"/>
</dbReference>
<dbReference type="AlphaFoldDB" id="A0A1S1QNG2"/>
<dbReference type="GO" id="GO:0016887">
    <property type="term" value="F:ATP hydrolysis activity"/>
    <property type="evidence" value="ECO:0007669"/>
    <property type="project" value="InterPro"/>
</dbReference>
<evidence type="ECO:0000313" key="5">
    <source>
        <dbReference type="Proteomes" id="UP000179627"/>
    </source>
</evidence>
<dbReference type="NCBIfam" id="TIGR00345">
    <property type="entry name" value="GET3_arsA_TRC40"/>
    <property type="match status" value="1"/>
</dbReference>
<dbReference type="InterPro" id="IPR008978">
    <property type="entry name" value="HSP20-like_chaperone"/>
</dbReference>
<dbReference type="Gene3D" id="2.60.40.790">
    <property type="match status" value="1"/>
</dbReference>
<organism evidence="4 5">
    <name type="scientific">Parafrankia colletiae</name>
    <dbReference type="NCBI Taxonomy" id="573497"/>
    <lineage>
        <taxon>Bacteria</taxon>
        <taxon>Bacillati</taxon>
        <taxon>Actinomycetota</taxon>
        <taxon>Actinomycetes</taxon>
        <taxon>Frankiales</taxon>
        <taxon>Frankiaceae</taxon>
        <taxon>Parafrankia</taxon>
    </lineage>
</organism>
<dbReference type="Proteomes" id="UP000179627">
    <property type="component" value="Unassembled WGS sequence"/>
</dbReference>
<evidence type="ECO:0000259" key="2">
    <source>
        <dbReference type="Pfam" id="PF02374"/>
    </source>
</evidence>
<dbReference type="Gene3D" id="3.40.50.300">
    <property type="entry name" value="P-loop containing nucleotide triphosphate hydrolases"/>
    <property type="match status" value="1"/>
</dbReference>
<name>A0A1S1QNG2_9ACTN</name>
<gene>
    <name evidence="4" type="ORF">CC117_20230</name>
</gene>
<dbReference type="PANTHER" id="PTHR10803:SF3">
    <property type="entry name" value="ATPASE GET3"/>
    <property type="match status" value="1"/>
</dbReference>
<feature type="domain" description="ArsA/GET3 Anion-transporting ATPase-like" evidence="2">
    <location>
        <begin position="2"/>
        <end position="303"/>
    </location>
</feature>
<accession>A0A1S1QNG2</accession>
<comment type="similarity">
    <text evidence="1">Belongs to the arsA ATPase family.</text>
</comment>
<proteinExistence type="inferred from homology"/>
<dbReference type="OrthoDB" id="9780677at2"/>
<feature type="domain" description="ArsA HSP20-like" evidence="3">
    <location>
        <begin position="332"/>
        <end position="393"/>
    </location>
</feature>
<sequence>MLLTGKGGGGTTTVAAATATLAAQRGHRTLVVSVDPAAGLTGVLDHPLGPAEVELEPGLFALQTDLRHAFAERWPQVRALITAGASEPGIDILEVEELLRLPGALEALTLLELRDLIRADRYDVVVVDAGPASAALRLLASPETLAWGCRRLGPPEGALARWMRPALPLPLAGRFVGRLAAMAGPAYEAVSGLAALAQEMRALLADPVVTSVRLVLTPETSALAQTRRTLRGLSLHGIGVDAVVVNRVIGHDGGDAWRAGWAAAHREQLAEIATVVAPLPVLLAAYRAGEPLGLEELAAFGAAAYGGRDPAAVLSHHRAGAGPAPLVERAGNGYVMSFELPFVDRSEVDLARVGDDLVVSVGADRRHVPLPAALRRCDVFDARLAEDRLTVSFVPDPARWVRA</sequence>
<dbReference type="Pfam" id="PF02374">
    <property type="entry name" value="ArsA_ATPase"/>
    <property type="match status" value="1"/>
</dbReference>
<comment type="caution">
    <text evidence="4">The sequence shown here is derived from an EMBL/GenBank/DDBJ whole genome shotgun (WGS) entry which is preliminary data.</text>
</comment>
<dbReference type="InterPro" id="IPR040612">
    <property type="entry name" value="ArsA_HSP20-like"/>
</dbReference>
<dbReference type="EMBL" id="MBLM01000123">
    <property type="protein sequence ID" value="OHV35106.1"/>
    <property type="molecule type" value="Genomic_DNA"/>
</dbReference>
<dbReference type="CDD" id="cd02035">
    <property type="entry name" value="ArsA"/>
    <property type="match status" value="1"/>
</dbReference>
<dbReference type="InterPro" id="IPR027417">
    <property type="entry name" value="P-loop_NTPase"/>
</dbReference>
<evidence type="ECO:0000256" key="1">
    <source>
        <dbReference type="ARBA" id="ARBA00011040"/>
    </source>
</evidence>
<dbReference type="InterPro" id="IPR025723">
    <property type="entry name" value="ArsA/GET3_ATPase-like"/>
</dbReference>